<dbReference type="PROSITE" id="PS51000">
    <property type="entry name" value="HTH_DEOR_2"/>
    <property type="match status" value="1"/>
</dbReference>
<dbReference type="Gene3D" id="1.10.10.10">
    <property type="entry name" value="Winged helix-like DNA-binding domain superfamily/Winged helix DNA-binding domain"/>
    <property type="match status" value="1"/>
</dbReference>
<dbReference type="InterPro" id="IPR036388">
    <property type="entry name" value="WH-like_DNA-bd_sf"/>
</dbReference>
<keyword evidence="3" id="KW-0804">Transcription</keyword>
<dbReference type="InterPro" id="IPR036390">
    <property type="entry name" value="WH_DNA-bd_sf"/>
</dbReference>
<gene>
    <name evidence="5" type="ORF">JOC94_001195</name>
</gene>
<accession>A0ABS2R5P6</accession>
<dbReference type="RefSeq" id="WP_077111945.1">
    <property type="nucleotide sequence ID" value="NZ_JAFBFH010000006.1"/>
</dbReference>
<keyword evidence="2 5" id="KW-0238">DNA-binding</keyword>
<dbReference type="Pfam" id="PF25583">
    <property type="entry name" value="WCX"/>
    <property type="match status" value="1"/>
</dbReference>
<dbReference type="PIRSF" id="PIRSF016838">
    <property type="entry name" value="PafC"/>
    <property type="match status" value="1"/>
</dbReference>
<dbReference type="InterPro" id="IPR026881">
    <property type="entry name" value="WYL_dom"/>
</dbReference>
<evidence type="ECO:0000256" key="3">
    <source>
        <dbReference type="ARBA" id="ARBA00023163"/>
    </source>
</evidence>
<evidence type="ECO:0000259" key="4">
    <source>
        <dbReference type="PROSITE" id="PS51000"/>
    </source>
</evidence>
<dbReference type="InterPro" id="IPR018356">
    <property type="entry name" value="Tscrpt_reg_HTH_DeoR_CS"/>
</dbReference>
<proteinExistence type="predicted"/>
<dbReference type="PROSITE" id="PS00894">
    <property type="entry name" value="HTH_DEOR_1"/>
    <property type="match status" value="1"/>
</dbReference>
<evidence type="ECO:0000313" key="5">
    <source>
        <dbReference type="EMBL" id="MBM7714223.1"/>
    </source>
</evidence>
<dbReference type="InterPro" id="IPR028349">
    <property type="entry name" value="PafC-like"/>
</dbReference>
<dbReference type="SUPFAM" id="SSF46785">
    <property type="entry name" value="Winged helix' DNA-binding domain"/>
    <property type="match status" value="1"/>
</dbReference>
<protein>
    <submittedName>
        <fullName evidence="5">DNA-binding transcriptional regulator YafY</fullName>
    </submittedName>
</protein>
<evidence type="ECO:0000256" key="1">
    <source>
        <dbReference type="ARBA" id="ARBA00023015"/>
    </source>
</evidence>
<dbReference type="InterPro" id="IPR057727">
    <property type="entry name" value="WCX_dom"/>
</dbReference>
<dbReference type="GO" id="GO:0003677">
    <property type="term" value="F:DNA binding"/>
    <property type="evidence" value="ECO:0007669"/>
    <property type="project" value="UniProtKB-KW"/>
</dbReference>
<dbReference type="Proteomes" id="UP000823485">
    <property type="component" value="Unassembled WGS sequence"/>
</dbReference>
<dbReference type="InterPro" id="IPR051534">
    <property type="entry name" value="CBASS_pafABC_assoc_protein"/>
</dbReference>
<dbReference type="PANTHER" id="PTHR34580">
    <property type="match status" value="1"/>
</dbReference>
<sequence>MRADRLIAILLLLQNNGKMTARELAEKLEVSERTVHRDMEALSTAGVPIFSERGTNGGWLLTDGYRTNLTGMKTEEMQSLLLAHSSSLLNDLGMEEPFEAAFQKLLAAIPGRMHSEAKLVRERIHIDGAGWHQREEALPCLSTVQEAVWQERKLEMAYRRNENMSERVVDPLGLVAKGNIWYLVGAVDGELRTYRISRIERARITAESFQRPNHFNLAAYWEQSTKQFKAQLPRYLAQICFCKKVHDRLAKQPYMKICAVKAAQGGWIEADVEFNTLESASEIVLGYGSLIKVLAPLELCEKVKAEALAVAEMYE</sequence>
<dbReference type="EMBL" id="JAFBFH010000006">
    <property type="protein sequence ID" value="MBM7714223.1"/>
    <property type="molecule type" value="Genomic_DNA"/>
</dbReference>
<keyword evidence="6" id="KW-1185">Reference proteome</keyword>
<dbReference type="PANTHER" id="PTHR34580:SF1">
    <property type="entry name" value="PROTEIN PAFC"/>
    <property type="match status" value="1"/>
</dbReference>
<evidence type="ECO:0000256" key="2">
    <source>
        <dbReference type="ARBA" id="ARBA00023125"/>
    </source>
</evidence>
<organism evidence="5 6">
    <name type="scientific">Siminovitchia thermophila</name>
    <dbReference type="NCBI Taxonomy" id="1245522"/>
    <lineage>
        <taxon>Bacteria</taxon>
        <taxon>Bacillati</taxon>
        <taxon>Bacillota</taxon>
        <taxon>Bacilli</taxon>
        <taxon>Bacillales</taxon>
        <taxon>Bacillaceae</taxon>
        <taxon>Siminovitchia</taxon>
    </lineage>
</organism>
<keyword evidence="1" id="KW-0805">Transcription regulation</keyword>
<feature type="domain" description="HTH deoR-type" evidence="4">
    <location>
        <begin position="2"/>
        <end position="57"/>
    </location>
</feature>
<reference evidence="5 6" key="1">
    <citation type="submission" date="2021-01" db="EMBL/GenBank/DDBJ databases">
        <title>Genomic Encyclopedia of Type Strains, Phase IV (KMG-IV): sequencing the most valuable type-strain genomes for metagenomic binning, comparative biology and taxonomic classification.</title>
        <authorList>
            <person name="Goeker M."/>
        </authorList>
    </citation>
    <scope>NUCLEOTIDE SEQUENCE [LARGE SCALE GENOMIC DNA]</scope>
    <source>
        <strain evidence="5 6">DSM 105453</strain>
    </source>
</reference>
<evidence type="ECO:0000313" key="6">
    <source>
        <dbReference type="Proteomes" id="UP000823485"/>
    </source>
</evidence>
<comment type="caution">
    <text evidence="5">The sequence shown here is derived from an EMBL/GenBank/DDBJ whole genome shotgun (WGS) entry which is preliminary data.</text>
</comment>
<name>A0ABS2R5P6_9BACI</name>
<dbReference type="InterPro" id="IPR013196">
    <property type="entry name" value="HTH_11"/>
</dbReference>
<dbReference type="Pfam" id="PF08279">
    <property type="entry name" value="HTH_11"/>
    <property type="match status" value="1"/>
</dbReference>
<dbReference type="InterPro" id="IPR001034">
    <property type="entry name" value="DeoR_HTH"/>
</dbReference>
<dbReference type="PROSITE" id="PS52050">
    <property type="entry name" value="WYL"/>
    <property type="match status" value="1"/>
</dbReference>
<dbReference type="Pfam" id="PF13280">
    <property type="entry name" value="WYL"/>
    <property type="match status" value="1"/>
</dbReference>